<gene>
    <name evidence="10 13" type="primary">galT</name>
    <name evidence="13" type="ORF">HMPREF0444_1292</name>
</gene>
<dbReference type="EMBL" id="ACKZ01000020">
    <property type="protein sequence ID" value="EEW37074.1"/>
    <property type="molecule type" value="Genomic_DNA"/>
</dbReference>
<dbReference type="NCBIfam" id="TIGR01239">
    <property type="entry name" value="galT_2"/>
    <property type="match status" value="1"/>
</dbReference>
<dbReference type="InterPro" id="IPR000766">
    <property type="entry name" value="GalP_uridyl_Trfase_II"/>
</dbReference>
<evidence type="ECO:0000256" key="10">
    <source>
        <dbReference type="HAMAP-Rule" id="MF_00571"/>
    </source>
</evidence>
<dbReference type="PANTHER" id="PTHR39191:SF1">
    <property type="entry name" value="DUF4922 DOMAIN-CONTAINING PROTEIN"/>
    <property type="match status" value="1"/>
</dbReference>
<dbReference type="GO" id="GO:0005737">
    <property type="term" value="C:cytoplasm"/>
    <property type="evidence" value="ECO:0007669"/>
    <property type="project" value="UniProtKB-SubCell"/>
</dbReference>
<dbReference type="NCBIfam" id="NF003629">
    <property type="entry name" value="PRK05270.1-2"/>
    <property type="match status" value="1"/>
</dbReference>
<proteinExistence type="inferred from homology"/>
<evidence type="ECO:0000256" key="9">
    <source>
        <dbReference type="ARBA" id="ARBA00023277"/>
    </source>
</evidence>
<comment type="pathway">
    <text evidence="3 10">Carbohydrate metabolism; galactose metabolism.</text>
</comment>
<dbReference type="NCBIfam" id="NF003631">
    <property type="entry name" value="PRK05270.1-5"/>
    <property type="match status" value="1"/>
</dbReference>
<keyword evidence="8 10" id="KW-0299">Galactose metabolism</keyword>
<evidence type="ECO:0000256" key="1">
    <source>
        <dbReference type="ARBA" id="ARBA00001107"/>
    </source>
</evidence>
<dbReference type="PIRSF" id="PIRSF006005">
    <property type="entry name" value="GalT_BS"/>
    <property type="match status" value="1"/>
</dbReference>
<dbReference type="GO" id="GO:0006012">
    <property type="term" value="P:galactose metabolic process"/>
    <property type="evidence" value="ECO:0007669"/>
    <property type="project" value="UniProtKB-UniRule"/>
</dbReference>
<dbReference type="Pfam" id="PF01087">
    <property type="entry name" value="GalP_UDP_transf"/>
    <property type="match status" value="1"/>
</dbReference>
<name>C8NH97_9LACT</name>
<evidence type="ECO:0000256" key="8">
    <source>
        <dbReference type="ARBA" id="ARBA00023144"/>
    </source>
</evidence>
<accession>C8NH97</accession>
<dbReference type="UniPathway" id="UPA00214"/>
<dbReference type="STRING" id="638301.HMPREF0444_1292"/>
<keyword evidence="5 10" id="KW-0963">Cytoplasm</keyword>
<evidence type="ECO:0000259" key="11">
    <source>
        <dbReference type="Pfam" id="PF01087"/>
    </source>
</evidence>
<evidence type="ECO:0000256" key="7">
    <source>
        <dbReference type="ARBA" id="ARBA00022695"/>
    </source>
</evidence>
<comment type="subcellular location">
    <subcellularLocation>
        <location evidence="2 10">Cytoplasm</location>
    </subcellularLocation>
</comment>
<dbReference type="Proteomes" id="UP000005926">
    <property type="component" value="Unassembled WGS sequence"/>
</dbReference>
<evidence type="ECO:0000256" key="4">
    <source>
        <dbReference type="ARBA" id="ARBA00008706"/>
    </source>
</evidence>
<protein>
    <recommendedName>
        <fullName evidence="10">Galactose-1-phosphate uridylyltransferase</fullName>
        <shortName evidence="10">Gal-1-P uridylyltransferase</shortName>
        <ecNumber evidence="10">2.7.7.12</ecNumber>
    </recommendedName>
    <alternativeName>
        <fullName evidence="10">UDP-glucose--hexose-1-phosphate uridylyltransferase</fullName>
    </alternativeName>
</protein>
<comment type="catalytic activity">
    <reaction evidence="1 10">
        <text>alpha-D-galactose 1-phosphate + UDP-alpha-D-glucose = alpha-D-glucose 1-phosphate + UDP-alpha-D-galactose</text>
        <dbReference type="Rhea" id="RHEA:13989"/>
        <dbReference type="ChEBI" id="CHEBI:58336"/>
        <dbReference type="ChEBI" id="CHEBI:58601"/>
        <dbReference type="ChEBI" id="CHEBI:58885"/>
        <dbReference type="ChEBI" id="CHEBI:66914"/>
        <dbReference type="EC" id="2.7.7.12"/>
    </reaction>
</comment>
<dbReference type="Pfam" id="PF02744">
    <property type="entry name" value="GalP_UDP_tr_C"/>
    <property type="match status" value="1"/>
</dbReference>
<dbReference type="HOGENOM" id="CLU_047799_0_0_9"/>
<keyword evidence="14" id="KW-1185">Reference proteome</keyword>
<dbReference type="EC" id="2.7.7.12" evidence="10"/>
<dbReference type="GO" id="GO:0008108">
    <property type="term" value="F:UDP-glucose:hexose-1-phosphate uridylyltransferase activity"/>
    <property type="evidence" value="ECO:0007669"/>
    <property type="project" value="UniProtKB-UniRule"/>
</dbReference>
<dbReference type="NCBIfam" id="NF003633">
    <property type="entry name" value="PRK05270.2-2"/>
    <property type="match status" value="1"/>
</dbReference>
<evidence type="ECO:0000259" key="12">
    <source>
        <dbReference type="Pfam" id="PF02744"/>
    </source>
</evidence>
<evidence type="ECO:0000313" key="13">
    <source>
        <dbReference type="EMBL" id="EEW37074.1"/>
    </source>
</evidence>
<evidence type="ECO:0000256" key="6">
    <source>
        <dbReference type="ARBA" id="ARBA00022679"/>
    </source>
</evidence>
<dbReference type="InterPro" id="IPR005849">
    <property type="entry name" value="GalP_Utransf_N"/>
</dbReference>
<comment type="similarity">
    <text evidence="4 10">Belongs to the galactose-1-phosphate uridylyltransferase type 2 family.</text>
</comment>
<dbReference type="AlphaFoldDB" id="C8NH97"/>
<organism evidence="13 14">
    <name type="scientific">Granulicatella adiacens ATCC 49175</name>
    <dbReference type="NCBI Taxonomy" id="638301"/>
    <lineage>
        <taxon>Bacteria</taxon>
        <taxon>Bacillati</taxon>
        <taxon>Bacillota</taxon>
        <taxon>Bacilli</taxon>
        <taxon>Lactobacillales</taxon>
        <taxon>Carnobacteriaceae</taxon>
        <taxon>Granulicatella</taxon>
    </lineage>
</organism>
<keyword evidence="9 10" id="KW-0119">Carbohydrate metabolism</keyword>
<reference evidence="13 14" key="1">
    <citation type="submission" date="2009-08" db="EMBL/GenBank/DDBJ databases">
        <authorList>
            <person name="Muzny D."/>
            <person name="Qin X."/>
            <person name="Deng J."/>
            <person name="Jiang H."/>
            <person name="Liu Y."/>
            <person name="Qu J."/>
            <person name="Song X.-Z."/>
            <person name="Zhang L."/>
            <person name="Thornton R."/>
            <person name="Coyle M."/>
            <person name="Francisco L."/>
            <person name="Jackson L."/>
            <person name="Javaid M."/>
            <person name="Korchina V."/>
            <person name="Kovar C."/>
            <person name="Mata R."/>
            <person name="Mathew T."/>
            <person name="Ngo R."/>
            <person name="Nguyen L."/>
            <person name="Nguyen N."/>
            <person name="Okwuonu G."/>
            <person name="Ongeri F."/>
            <person name="Pham C."/>
            <person name="Simmons D."/>
            <person name="Wilczek-Boney K."/>
            <person name="Hale W."/>
            <person name="Jakkamsetti A."/>
            <person name="Pham P."/>
            <person name="Ruth R."/>
            <person name="San Lucas F."/>
            <person name="Warren J."/>
            <person name="Zhang J."/>
            <person name="Zhao Z."/>
            <person name="Zhou C."/>
            <person name="Zhu D."/>
            <person name="Lee S."/>
            <person name="Bess C."/>
            <person name="Blankenburg K."/>
            <person name="Forbes L."/>
            <person name="Fu Q."/>
            <person name="Gubbala S."/>
            <person name="Hirani K."/>
            <person name="Jayaseelan J.C."/>
            <person name="Lara F."/>
            <person name="Munidasa M."/>
            <person name="Palculict T."/>
            <person name="Patil S."/>
            <person name="Pu L.-L."/>
            <person name="Saada N."/>
            <person name="Tang L."/>
            <person name="Weissenberger G."/>
            <person name="Zhu Y."/>
            <person name="Hemphill L."/>
            <person name="Shang Y."/>
            <person name="Youmans B."/>
            <person name="Ayvaz T."/>
            <person name="Ross M."/>
            <person name="Santibanez J."/>
            <person name="Aqrawi P."/>
            <person name="Gross S."/>
            <person name="Joshi V."/>
            <person name="Fowler G."/>
            <person name="Nazareth L."/>
            <person name="Reid J."/>
            <person name="Worley K."/>
            <person name="Petrosino J."/>
            <person name="Highlander S."/>
            <person name="Gibbs R."/>
        </authorList>
    </citation>
    <scope>NUCLEOTIDE SEQUENCE [LARGE SCALE GENOMIC DNA]</scope>
    <source>
        <strain evidence="13 14">ATCC 49175</strain>
    </source>
</reference>
<evidence type="ECO:0000256" key="5">
    <source>
        <dbReference type="ARBA" id="ARBA00022490"/>
    </source>
</evidence>
<evidence type="ECO:0000313" key="14">
    <source>
        <dbReference type="Proteomes" id="UP000005926"/>
    </source>
</evidence>
<dbReference type="PANTHER" id="PTHR39191">
    <property type="entry name" value="GALACTOSE-1-PHOSPHATE URIDYLYLTRANSFERASE"/>
    <property type="match status" value="1"/>
</dbReference>
<dbReference type="eggNOG" id="COG4468">
    <property type="taxonomic scope" value="Bacteria"/>
</dbReference>
<keyword evidence="7 10" id="KW-0548">Nucleotidyltransferase</keyword>
<evidence type="ECO:0000256" key="3">
    <source>
        <dbReference type="ARBA" id="ARBA00004947"/>
    </source>
</evidence>
<dbReference type="HAMAP" id="MF_00571">
    <property type="entry name" value="GalP_UDP_trans"/>
    <property type="match status" value="1"/>
</dbReference>
<feature type="domain" description="Galactose-1-phosphate uridyl transferase C-terminal" evidence="12">
    <location>
        <begin position="242"/>
        <end position="435"/>
    </location>
</feature>
<keyword evidence="6 10" id="KW-0808">Transferase</keyword>
<comment type="caution">
    <text evidence="13">The sequence shown here is derived from an EMBL/GenBank/DDBJ whole genome shotgun (WGS) entry which is preliminary data.</text>
</comment>
<evidence type="ECO:0000256" key="2">
    <source>
        <dbReference type="ARBA" id="ARBA00004496"/>
    </source>
</evidence>
<dbReference type="InterPro" id="IPR005850">
    <property type="entry name" value="GalP_Utransf_C"/>
</dbReference>
<sequence>MMQTVINNFVEQVIQSGLYKPMDYSYVKNRVLALVGEEGANTPTSETDIKKLKDMLVELAETNGKVGSLAEEKDCLGAELMNFITPIPSVINEKFWSTYQESPEKAVNDFYQLSKDNDYIKLSAIAKNIAFRAETKYGSLEITINLSKPEKDPKAIAAEKLMKASNYPKCLLCMENEGYQGRVNYPARANHRIVRMKLGNEEWGLQYSPYSYFNEHAIFLNTKHIPMAITPKTFEQLLEIVDIIPGYFAGSNADLPIAGGSILSHNHYQGGKYVFPMEVAECETTFIFSGFEDIQAGIVKWPMSVLRLRGTNKQRIVELASKILKSWQGYTDLEADIIATTGEIPHHTITPIARVVDGQFEMDLVLRDNHTSELYPDGVYHPHKDVQHIKKENIGLIEVMGLAILPPRLKTELEEVEKYLLGKDNTIEDYHLEWADQLKEKYPNVKEEEVNSVVQHEVGQVFARVLEDAGVYKNTPFGHEAFMRFVKSVGIN</sequence>
<feature type="domain" description="Galactose-1-phosphate uridyl transferase N-terminal" evidence="11">
    <location>
        <begin position="19"/>
        <end position="226"/>
    </location>
</feature>